<dbReference type="Proteomes" id="UP001497444">
    <property type="component" value="Chromosome 16"/>
</dbReference>
<dbReference type="EMBL" id="OZ020111">
    <property type="protein sequence ID" value="CAK9263714.1"/>
    <property type="molecule type" value="Genomic_DNA"/>
</dbReference>
<keyword evidence="2" id="KW-1185">Reference proteome</keyword>
<organism evidence="1 2">
    <name type="scientific">Sphagnum jensenii</name>
    <dbReference type="NCBI Taxonomy" id="128206"/>
    <lineage>
        <taxon>Eukaryota</taxon>
        <taxon>Viridiplantae</taxon>
        <taxon>Streptophyta</taxon>
        <taxon>Embryophyta</taxon>
        <taxon>Bryophyta</taxon>
        <taxon>Sphagnophytina</taxon>
        <taxon>Sphagnopsida</taxon>
        <taxon>Sphagnales</taxon>
        <taxon>Sphagnaceae</taxon>
        <taxon>Sphagnum</taxon>
    </lineage>
</organism>
<reference evidence="1" key="1">
    <citation type="submission" date="2024-02" db="EMBL/GenBank/DDBJ databases">
        <authorList>
            <consortium name="ELIXIR-Norway"/>
            <consortium name="Elixir Norway"/>
        </authorList>
    </citation>
    <scope>NUCLEOTIDE SEQUENCE</scope>
</reference>
<accession>A0ABP0WB62</accession>
<evidence type="ECO:0000313" key="2">
    <source>
        <dbReference type="Proteomes" id="UP001497444"/>
    </source>
</evidence>
<name>A0ABP0WB62_9BRYO</name>
<proteinExistence type="predicted"/>
<gene>
    <name evidence="1" type="ORF">CSSPJE1EN1_LOCUS9192</name>
</gene>
<protein>
    <submittedName>
        <fullName evidence="1">Uncharacterized protein</fullName>
    </submittedName>
</protein>
<evidence type="ECO:0000313" key="1">
    <source>
        <dbReference type="EMBL" id="CAK9263714.1"/>
    </source>
</evidence>
<sequence length="205" mass="24192">MEPDKHSYTFDHMVETDGVSISILLVRKEFVGKKVRKPRVGPPPPEQYIDELTDYTKVADKKLVAIDPNMSDLLYCVDGPDADKTIYRYTQDTRRKDTYVKKHRDYLQTRKHEVIDGKRVVEWEVELSAYNKKTTDFAAFETYVAKKNEMNVRLAPFYQDYTFRHMKMLSFIGRQRTEAKMIREFKEKFGSGEEVVVAIGDWEQR</sequence>